<keyword evidence="4 8" id="KW-0808">Transferase</keyword>
<gene>
    <name evidence="8" type="ORF">BC938DRAFT_479524</name>
</gene>
<evidence type="ECO:0000256" key="6">
    <source>
        <dbReference type="SAM" id="MobiDB-lite"/>
    </source>
</evidence>
<proteinExistence type="inferred from homology"/>
<organism evidence="8 9">
    <name type="scientific">Jimgerdemannia flammicorona</name>
    <dbReference type="NCBI Taxonomy" id="994334"/>
    <lineage>
        <taxon>Eukaryota</taxon>
        <taxon>Fungi</taxon>
        <taxon>Fungi incertae sedis</taxon>
        <taxon>Mucoromycota</taxon>
        <taxon>Mucoromycotina</taxon>
        <taxon>Endogonomycetes</taxon>
        <taxon>Endogonales</taxon>
        <taxon>Endogonaceae</taxon>
        <taxon>Jimgerdemannia</taxon>
    </lineage>
</organism>
<comment type="similarity">
    <text evidence="2">Belongs to the class-I pyridoxal-phosphate-dependent aminotransferase family.</text>
</comment>
<keyword evidence="9" id="KW-1185">Reference proteome</keyword>
<feature type="compositionally biased region" description="Pro residues" evidence="6">
    <location>
        <begin position="550"/>
        <end position="559"/>
    </location>
</feature>
<evidence type="ECO:0000259" key="7">
    <source>
        <dbReference type="Pfam" id="PF00155"/>
    </source>
</evidence>
<comment type="cofactor">
    <cofactor evidence="1">
        <name>pyridoxal 5'-phosphate</name>
        <dbReference type="ChEBI" id="CHEBI:597326"/>
    </cofactor>
</comment>
<dbReference type="Pfam" id="PF00155">
    <property type="entry name" value="Aminotran_1_2"/>
    <property type="match status" value="1"/>
</dbReference>
<dbReference type="GO" id="GO:0008483">
    <property type="term" value="F:transaminase activity"/>
    <property type="evidence" value="ECO:0007669"/>
    <property type="project" value="UniProtKB-KW"/>
</dbReference>
<dbReference type="InterPro" id="IPR015421">
    <property type="entry name" value="PyrdxlP-dep_Trfase_major"/>
</dbReference>
<keyword evidence="3" id="KW-0032">Aminotransferase</keyword>
<dbReference type="GO" id="GO:0030170">
    <property type="term" value="F:pyridoxal phosphate binding"/>
    <property type="evidence" value="ECO:0007669"/>
    <property type="project" value="InterPro"/>
</dbReference>
<dbReference type="GO" id="GO:0006520">
    <property type="term" value="P:amino acid metabolic process"/>
    <property type="evidence" value="ECO:0007669"/>
    <property type="project" value="InterPro"/>
</dbReference>
<feature type="domain" description="Aminotransferase class I/classII large" evidence="7">
    <location>
        <begin position="171"/>
        <end position="420"/>
    </location>
</feature>
<evidence type="ECO:0000313" key="9">
    <source>
        <dbReference type="Proteomes" id="UP000274822"/>
    </source>
</evidence>
<dbReference type="InterPro" id="IPR015422">
    <property type="entry name" value="PyrdxlP-dep_Trfase_small"/>
</dbReference>
<dbReference type="Proteomes" id="UP000274822">
    <property type="component" value="Unassembled WGS sequence"/>
</dbReference>
<dbReference type="AlphaFoldDB" id="A0A433QXS6"/>
<evidence type="ECO:0000256" key="5">
    <source>
        <dbReference type="ARBA" id="ARBA00022898"/>
    </source>
</evidence>
<evidence type="ECO:0000256" key="1">
    <source>
        <dbReference type="ARBA" id="ARBA00001933"/>
    </source>
</evidence>
<dbReference type="PANTHER" id="PTHR46383">
    <property type="entry name" value="ASPARTATE AMINOTRANSFERASE"/>
    <property type="match status" value="1"/>
</dbReference>
<keyword evidence="5" id="KW-0663">Pyridoxal phosphate</keyword>
<evidence type="ECO:0000256" key="4">
    <source>
        <dbReference type="ARBA" id="ARBA00022679"/>
    </source>
</evidence>
<dbReference type="EMBL" id="RBNJ01000400">
    <property type="protein sequence ID" value="RUS34612.1"/>
    <property type="molecule type" value="Genomic_DNA"/>
</dbReference>
<comment type="caution">
    <text evidence="8">The sequence shown here is derived from an EMBL/GenBank/DDBJ whole genome shotgun (WGS) entry which is preliminary data.</text>
</comment>
<reference evidence="8 9" key="1">
    <citation type="journal article" date="2018" name="New Phytol.">
        <title>Phylogenomics of Endogonaceae and evolution of mycorrhizas within Mucoromycota.</title>
        <authorList>
            <person name="Chang Y."/>
            <person name="Desiro A."/>
            <person name="Na H."/>
            <person name="Sandor L."/>
            <person name="Lipzen A."/>
            <person name="Clum A."/>
            <person name="Barry K."/>
            <person name="Grigoriev I.V."/>
            <person name="Martin F.M."/>
            <person name="Stajich J.E."/>
            <person name="Smith M.E."/>
            <person name="Bonito G."/>
            <person name="Spatafora J.W."/>
        </authorList>
    </citation>
    <scope>NUCLEOTIDE SEQUENCE [LARGE SCALE GENOMIC DNA]</scope>
    <source>
        <strain evidence="8 9">AD002</strain>
    </source>
</reference>
<dbReference type="InterPro" id="IPR050596">
    <property type="entry name" value="AspAT/PAT-like"/>
</dbReference>
<dbReference type="InterPro" id="IPR015424">
    <property type="entry name" value="PyrdxlP-dep_Trfase"/>
</dbReference>
<dbReference type="PANTHER" id="PTHR46383:SF1">
    <property type="entry name" value="ASPARTATE AMINOTRANSFERASE"/>
    <property type="match status" value="1"/>
</dbReference>
<name>A0A433QXS6_9FUNG</name>
<feature type="region of interest" description="Disordered" evidence="6">
    <location>
        <begin position="494"/>
        <end position="566"/>
    </location>
</feature>
<dbReference type="Gene3D" id="3.40.640.10">
    <property type="entry name" value="Type I PLP-dependent aspartate aminotransferase-like (Major domain)"/>
    <property type="match status" value="1"/>
</dbReference>
<feature type="compositionally biased region" description="Pro residues" evidence="6">
    <location>
        <begin position="498"/>
        <end position="512"/>
    </location>
</feature>
<evidence type="ECO:0000313" key="8">
    <source>
        <dbReference type="EMBL" id="RUS34612.1"/>
    </source>
</evidence>
<protein>
    <submittedName>
        <fullName evidence="8">Pyridoxal phosphate-dependent transferase</fullName>
    </submittedName>
</protein>
<dbReference type="InterPro" id="IPR004839">
    <property type="entry name" value="Aminotransferase_I/II_large"/>
</dbReference>
<dbReference type="SUPFAM" id="SSF53383">
    <property type="entry name" value="PLP-dependent transferases"/>
    <property type="match status" value="1"/>
</dbReference>
<evidence type="ECO:0000256" key="3">
    <source>
        <dbReference type="ARBA" id="ARBA00022576"/>
    </source>
</evidence>
<dbReference type="CDD" id="cd00609">
    <property type="entry name" value="AAT_like"/>
    <property type="match status" value="1"/>
</dbReference>
<dbReference type="Gene3D" id="3.90.1150.10">
    <property type="entry name" value="Aspartate Aminotransferase, domain 1"/>
    <property type="match status" value="1"/>
</dbReference>
<accession>A0A433QXS6</accession>
<sequence>MSSTLKGKARFADVAKTVVENLRSEKGSSAFQTLRSYPGNAPKCNDNTAIYGIQHPASTGVIYVMDRAMDRGFTYGDETWANFGQGAPEVGHINGCMDKPTHIDVPVSSYEYAPVAGIKPLRSAIANLYNTLYRKGKQSQYTWENVSSCYIPGIDRSCYFITNVILVISLDQVCVVPGGRAGLTRVAAAIDYHGLLVPDVRQYTAYEQMLSVFKKFVPIPTPLEEEKRYHIDPQTFSKEISGRGLGVVVASNPRNPTGQLIEGDELRQLVEIGRERHATLVMDEFYSAYIYSHPEEQNGRCVSISEFVNDVNTDPVIIIDGLTKNFRLPGWRICWVVGPKPVVSSMQSAGSFLEGGANHPLQLASIPFLDPVRYTTEAAALQTHFRAKRDFVLRRLEEIGFGVHVKPDATFYVWLDLKTLKHPIDAGLVFFEEFPGIFFDINPSNRRELFESPCHHFVRLSFGPPLEELARGLDSIERVVKKFGFKSTAISSVHHLRPPTPSPSPRLSPSPVPTFLVSPTPAPTLASEYQPSPTPEPVALQPLQTFQLASPPPPPPPVPASSKVRREWPGHFGRVIKKFGFKNLRK</sequence>
<evidence type="ECO:0000256" key="2">
    <source>
        <dbReference type="ARBA" id="ARBA00007441"/>
    </source>
</evidence>